<organism evidence="1 2">
    <name type="scientific">Arenimonas metalli CF5-1</name>
    <dbReference type="NCBI Taxonomy" id="1384056"/>
    <lineage>
        <taxon>Bacteria</taxon>
        <taxon>Pseudomonadati</taxon>
        <taxon>Pseudomonadota</taxon>
        <taxon>Gammaproteobacteria</taxon>
        <taxon>Lysobacterales</taxon>
        <taxon>Lysobacteraceae</taxon>
        <taxon>Arenimonas</taxon>
    </lineage>
</organism>
<dbReference type="Proteomes" id="UP000029393">
    <property type="component" value="Unassembled WGS sequence"/>
</dbReference>
<reference evidence="1 2" key="1">
    <citation type="submission" date="2013-09" db="EMBL/GenBank/DDBJ databases">
        <title>Genome sequencing of Arenimonas metalli.</title>
        <authorList>
            <person name="Chen F."/>
            <person name="Wang G."/>
        </authorList>
    </citation>
    <scope>NUCLEOTIDE SEQUENCE [LARGE SCALE GENOMIC DNA]</scope>
    <source>
        <strain evidence="1 2">CF5-1</strain>
    </source>
</reference>
<gene>
    <name evidence="1" type="ORF">N787_02145</name>
</gene>
<evidence type="ECO:0000313" key="2">
    <source>
        <dbReference type="Proteomes" id="UP000029393"/>
    </source>
</evidence>
<dbReference type="AlphaFoldDB" id="A0A091B5Y3"/>
<dbReference type="RefSeq" id="WP_052575153.1">
    <property type="nucleotide sequence ID" value="NZ_AVCK01000012.1"/>
</dbReference>
<comment type="caution">
    <text evidence="1">The sequence shown here is derived from an EMBL/GenBank/DDBJ whole genome shotgun (WGS) entry which is preliminary data.</text>
</comment>
<evidence type="ECO:0000313" key="1">
    <source>
        <dbReference type="EMBL" id="KFN47126.1"/>
    </source>
</evidence>
<keyword evidence="2" id="KW-1185">Reference proteome</keyword>
<dbReference type="PATRIC" id="fig|1384056.3.peg.1046"/>
<dbReference type="Pfam" id="PF06853">
    <property type="entry name" value="DUF1249"/>
    <property type="match status" value="1"/>
</dbReference>
<dbReference type="PANTHER" id="PTHR38774:SF1">
    <property type="entry name" value="CYTOPLASMIC PROTEIN"/>
    <property type="match status" value="1"/>
</dbReference>
<dbReference type="EMBL" id="AVCK01000012">
    <property type="protein sequence ID" value="KFN47126.1"/>
    <property type="molecule type" value="Genomic_DNA"/>
</dbReference>
<dbReference type="STRING" id="1384056.N787_02145"/>
<evidence type="ECO:0008006" key="3">
    <source>
        <dbReference type="Google" id="ProtNLM"/>
    </source>
</evidence>
<dbReference type="eggNOG" id="COG3151">
    <property type="taxonomic scope" value="Bacteria"/>
</dbReference>
<sequence>MQAPAHDRNALPRISRFAWLMGLYGENFHRLTRMFQPQSLPAGRYVSRVPGGLALVVDVLEQHAYTVELRLSYQLQDAQTGQPDPSAYVRLYRDARQAEVTHCYVGRHWQDVLGLRPSVQAMLSHRLRMNSFLNKWLDYLDGQGHGPHTLSGLEPEPAGEKNVACA</sequence>
<dbReference type="OrthoDB" id="9793663at2"/>
<protein>
    <recommendedName>
        <fullName evidence="3">DUF1249 domain-containing protein</fullName>
    </recommendedName>
</protein>
<dbReference type="InterPro" id="IPR009659">
    <property type="entry name" value="DUF1249"/>
</dbReference>
<proteinExistence type="predicted"/>
<name>A0A091B5Y3_9GAMM</name>
<accession>A0A091B5Y3</accession>
<dbReference type="PANTHER" id="PTHR38774">
    <property type="entry name" value="CYTOPLASMIC PROTEIN-RELATED"/>
    <property type="match status" value="1"/>
</dbReference>